<dbReference type="AlphaFoldDB" id="A0A4Q7PFC0"/>
<gene>
    <name evidence="2" type="ORF">BC751_4017</name>
</gene>
<name>A0A4Q7PFC0_9BACT</name>
<dbReference type="RefSeq" id="WP_130277083.1">
    <property type="nucleotide sequence ID" value="NZ_SGXG01000001.1"/>
</dbReference>
<sequence>MKKINLFLMGLALSCLSLSYFSTTNQVIAAPKTGKWVDVYGGGSTPSGAYCASSWKSKCLVGDRKSYNIQ</sequence>
<evidence type="ECO:0000256" key="1">
    <source>
        <dbReference type="SAM" id="SignalP"/>
    </source>
</evidence>
<comment type="caution">
    <text evidence="2">The sequence shown here is derived from an EMBL/GenBank/DDBJ whole genome shotgun (WGS) entry which is preliminary data.</text>
</comment>
<protein>
    <submittedName>
        <fullName evidence="2">Uncharacterized protein</fullName>
    </submittedName>
</protein>
<evidence type="ECO:0000313" key="3">
    <source>
        <dbReference type="Proteomes" id="UP000292209"/>
    </source>
</evidence>
<reference evidence="2 3" key="1">
    <citation type="submission" date="2019-02" db="EMBL/GenBank/DDBJ databases">
        <title>Genomic Encyclopedia of Archaeal and Bacterial Type Strains, Phase II (KMG-II): from individual species to whole genera.</title>
        <authorList>
            <person name="Goeker M."/>
        </authorList>
    </citation>
    <scope>NUCLEOTIDE SEQUENCE [LARGE SCALE GENOMIC DNA]</scope>
    <source>
        <strain evidence="2 3">DSM 21411</strain>
    </source>
</reference>
<dbReference type="PROSITE" id="PS51257">
    <property type="entry name" value="PROKAR_LIPOPROTEIN"/>
    <property type="match status" value="1"/>
</dbReference>
<feature type="chain" id="PRO_5020688442" evidence="1">
    <location>
        <begin position="30"/>
        <end position="70"/>
    </location>
</feature>
<dbReference type="Proteomes" id="UP000292209">
    <property type="component" value="Unassembled WGS sequence"/>
</dbReference>
<keyword evidence="1" id="KW-0732">Signal</keyword>
<dbReference type="EMBL" id="SGXG01000001">
    <property type="protein sequence ID" value="RZS98370.1"/>
    <property type="molecule type" value="Genomic_DNA"/>
</dbReference>
<organism evidence="2 3">
    <name type="scientific">Cecembia calidifontis</name>
    <dbReference type="NCBI Taxonomy" id="1187080"/>
    <lineage>
        <taxon>Bacteria</taxon>
        <taxon>Pseudomonadati</taxon>
        <taxon>Bacteroidota</taxon>
        <taxon>Cytophagia</taxon>
        <taxon>Cytophagales</taxon>
        <taxon>Cyclobacteriaceae</taxon>
        <taxon>Cecembia</taxon>
    </lineage>
</organism>
<feature type="signal peptide" evidence="1">
    <location>
        <begin position="1"/>
        <end position="29"/>
    </location>
</feature>
<proteinExistence type="predicted"/>
<keyword evidence="3" id="KW-1185">Reference proteome</keyword>
<accession>A0A4Q7PFC0</accession>
<evidence type="ECO:0000313" key="2">
    <source>
        <dbReference type="EMBL" id="RZS98370.1"/>
    </source>
</evidence>